<dbReference type="PANTHER" id="PTHR46254">
    <property type="entry name" value="PROTEIN GVQW1-RELATED"/>
    <property type="match status" value="1"/>
</dbReference>
<evidence type="ECO:0000313" key="1">
    <source>
        <dbReference type="Ensembl" id="ENSPANP00000052981.1"/>
    </source>
</evidence>
<reference evidence="1" key="3">
    <citation type="submission" date="2025-09" db="UniProtKB">
        <authorList>
            <consortium name="Ensembl"/>
        </authorList>
    </citation>
    <scope>IDENTIFICATION</scope>
</reference>
<organism evidence="1 2">
    <name type="scientific">Papio anubis</name>
    <name type="common">Olive baboon</name>
    <dbReference type="NCBI Taxonomy" id="9555"/>
    <lineage>
        <taxon>Eukaryota</taxon>
        <taxon>Metazoa</taxon>
        <taxon>Chordata</taxon>
        <taxon>Craniata</taxon>
        <taxon>Vertebrata</taxon>
        <taxon>Euteleostomi</taxon>
        <taxon>Mammalia</taxon>
        <taxon>Eutheria</taxon>
        <taxon>Euarchontoglires</taxon>
        <taxon>Primates</taxon>
        <taxon>Haplorrhini</taxon>
        <taxon>Catarrhini</taxon>
        <taxon>Cercopithecidae</taxon>
        <taxon>Cercopithecinae</taxon>
        <taxon>Papio</taxon>
    </lineage>
</organism>
<protein>
    <submittedName>
        <fullName evidence="1">Uncharacterized protein</fullName>
    </submittedName>
</protein>
<name>A0A8I5R0J2_PAPAN</name>
<reference evidence="1 2" key="1">
    <citation type="submission" date="2012-03" db="EMBL/GenBank/DDBJ databases">
        <title>Whole Genome Assembly of Papio anubis.</title>
        <authorList>
            <person name="Liu Y.L."/>
            <person name="Abraham K.A."/>
            <person name="Akbar H.A."/>
            <person name="Ali S.A."/>
            <person name="Anosike U.A."/>
            <person name="Aqrawi P.A."/>
            <person name="Arias F.A."/>
            <person name="Attaway T.A."/>
            <person name="Awwad R.A."/>
            <person name="Babu C.B."/>
            <person name="Bandaranaike D.B."/>
            <person name="Battles P.B."/>
            <person name="Bell A.B."/>
            <person name="Beltran B.B."/>
            <person name="Berhane-Mersha D.B."/>
            <person name="Bess C.B."/>
            <person name="Bickham C.B."/>
            <person name="Bolden T.B."/>
            <person name="Carter K.C."/>
            <person name="Chau D.C."/>
            <person name="Chavez A.C."/>
            <person name="Clerc-Blankenburg K.C."/>
            <person name="Coyle M.C."/>
            <person name="Dao M.D."/>
            <person name="Davila M.L.D."/>
            <person name="Davy-Carroll L.D."/>
            <person name="Denson S.D."/>
            <person name="Dinh H.D."/>
            <person name="Fernandez S.F."/>
            <person name="Fernando P.F."/>
            <person name="Forbes L.F."/>
            <person name="Francis C.F."/>
            <person name="Francisco L.F."/>
            <person name="Fu Q.F."/>
            <person name="Garcia-Iii R.G."/>
            <person name="Garrett T.G."/>
            <person name="Gross S.G."/>
            <person name="Gubbala S.G."/>
            <person name="Hirani K.H."/>
            <person name="Hogues M.H."/>
            <person name="Hollins B.H."/>
            <person name="Jackson L.J."/>
            <person name="Javaid M.J."/>
            <person name="Jhangiani S.J."/>
            <person name="Johnson A.J."/>
            <person name="Johnson B.J."/>
            <person name="Jones J.J."/>
            <person name="Joshi V.J."/>
            <person name="Kalu J.K."/>
            <person name="Khan N.K."/>
            <person name="Korchina V.K."/>
            <person name="Kovar C.K."/>
            <person name="Lago L.L."/>
            <person name="Lara F.L."/>
            <person name="Le T.-K.L."/>
            <person name="Lee S.L."/>
            <person name="Legall-Iii F.L."/>
            <person name="Lemon S.L."/>
            <person name="Liu J.L."/>
            <person name="Liu Y.-S.L."/>
            <person name="Liyanage D.L."/>
            <person name="Lopez J.L."/>
            <person name="Lorensuhewa L.L."/>
            <person name="Mata R.M."/>
            <person name="Mathew T.M."/>
            <person name="Mercado C.M."/>
            <person name="Mercado I.M."/>
            <person name="Morales K.M."/>
            <person name="Morgan M.M."/>
            <person name="Munidasa M.M."/>
            <person name="Ngo D.N."/>
            <person name="Nguyen L.N."/>
            <person name="Nguyen T.N."/>
            <person name="Nguyen N.N."/>
            <person name="Obregon M.O."/>
            <person name="Okwuonu G.O."/>
            <person name="Ongeri F.O."/>
            <person name="Onwere C.O."/>
            <person name="Osifeso I.O."/>
            <person name="Parra A.P."/>
            <person name="Patil S.P."/>
            <person name="Perez A.P."/>
            <person name="Perez Y.P."/>
            <person name="Pham C.P."/>
            <person name="Pu L.-L.P."/>
            <person name="Puazo M.P."/>
            <person name="Quiroz J.Q."/>
            <person name="Rouhana J.R."/>
            <person name="Ruiz M.R."/>
            <person name="Ruiz S.-J.R."/>
            <person name="Saada N.S."/>
            <person name="Santibanez J.S."/>
            <person name="Scheel M.S."/>
            <person name="Schneider B.S."/>
            <person name="Simmons D.S."/>
            <person name="Sisson I.S."/>
            <person name="Tang L.-Y.T."/>
            <person name="Thornton R.T."/>
            <person name="Tisius J.T."/>
            <person name="Toledanes G.T."/>
            <person name="Trejos Z.T."/>
            <person name="Usmani K.U."/>
            <person name="Varghese R.V."/>
            <person name="Vattathil S.V."/>
            <person name="Vee V.V."/>
            <person name="Walker D.W."/>
            <person name="Weissenberger G.W."/>
            <person name="White C.W."/>
            <person name="Williams A.W."/>
            <person name="Woodworth J.W."/>
            <person name="Wright R.W."/>
            <person name="Zhu Y.Z."/>
            <person name="Han Y.H."/>
            <person name="Newsham I.N."/>
            <person name="Nazareth L.N."/>
            <person name="Worley K.W."/>
            <person name="Muzny D.M."/>
            <person name="Rogers J.R."/>
            <person name="Gibbs R.G."/>
        </authorList>
    </citation>
    <scope>NUCLEOTIDE SEQUENCE [LARGE SCALE GENOMIC DNA]</scope>
</reference>
<dbReference type="Proteomes" id="UP000028761">
    <property type="component" value="Chromosome 2"/>
</dbReference>
<evidence type="ECO:0000313" key="2">
    <source>
        <dbReference type="Proteomes" id="UP000028761"/>
    </source>
</evidence>
<proteinExistence type="predicted"/>
<keyword evidence="2" id="KW-1185">Reference proteome</keyword>
<sequence>MPVSLPLWETEVGGSLEVRSLRPDWPTWRNPISTKNTKICLAWWHAPVILAPCVAEAGELLEPGRFKRFSCFSLLSSWDYRHMPPYLANFCIFSRDRVSPYLSGWSQTPDLR</sequence>
<dbReference type="Ensembl" id="ENSPANT00000067533.1">
    <property type="protein sequence ID" value="ENSPANP00000052981.1"/>
    <property type="gene ID" value="ENSPANG00000041494.1"/>
</dbReference>
<accession>A0A8I5R0J2</accession>
<reference evidence="1" key="2">
    <citation type="submission" date="2025-08" db="UniProtKB">
        <authorList>
            <consortium name="Ensembl"/>
        </authorList>
    </citation>
    <scope>IDENTIFICATION</scope>
</reference>
<dbReference type="GeneTree" id="ENSGT00940000163244"/>
<dbReference type="AlphaFoldDB" id="A0A8I5R0J2"/>